<feature type="domain" description="TonB-dependent receptor plug" evidence="13">
    <location>
        <begin position="127"/>
        <end position="219"/>
    </location>
</feature>
<gene>
    <name evidence="14" type="ORF">BIW12_04890</name>
</gene>
<dbReference type="Pfam" id="PF00593">
    <property type="entry name" value="TonB_dep_Rec_b-barrel"/>
    <property type="match status" value="1"/>
</dbReference>
<dbReference type="OrthoDB" id="9795928at2"/>
<dbReference type="Gene3D" id="2.40.170.20">
    <property type="entry name" value="TonB-dependent receptor, beta-barrel domain"/>
    <property type="match status" value="1"/>
</dbReference>
<dbReference type="PANTHER" id="PTHR30069">
    <property type="entry name" value="TONB-DEPENDENT OUTER MEMBRANE RECEPTOR"/>
    <property type="match status" value="1"/>
</dbReference>
<evidence type="ECO:0000256" key="1">
    <source>
        <dbReference type="ARBA" id="ARBA00004571"/>
    </source>
</evidence>
<name>A0A1D9P8G1_9FLAO</name>
<keyword evidence="7 8" id="KW-0998">Cell outer membrane</keyword>
<dbReference type="InterPro" id="IPR012910">
    <property type="entry name" value="Plug_dom"/>
</dbReference>
<dbReference type="InterPro" id="IPR008969">
    <property type="entry name" value="CarboxyPept-like_regulatory"/>
</dbReference>
<comment type="subcellular location">
    <subcellularLocation>
        <location evidence="1 8">Cell outer membrane</location>
        <topology evidence="1 8">Multi-pass membrane protein</topology>
    </subcellularLocation>
</comment>
<evidence type="ECO:0000259" key="13">
    <source>
        <dbReference type="Pfam" id="PF07715"/>
    </source>
</evidence>
<feature type="signal peptide" evidence="11">
    <location>
        <begin position="1"/>
        <end position="18"/>
    </location>
</feature>
<evidence type="ECO:0000256" key="3">
    <source>
        <dbReference type="ARBA" id="ARBA00022452"/>
    </source>
</evidence>
<evidence type="ECO:0000256" key="5">
    <source>
        <dbReference type="ARBA" id="ARBA00023077"/>
    </source>
</evidence>
<feature type="domain" description="TonB-dependent receptor-like beta-barrel" evidence="12">
    <location>
        <begin position="221"/>
        <end position="719"/>
    </location>
</feature>
<evidence type="ECO:0000259" key="12">
    <source>
        <dbReference type="Pfam" id="PF00593"/>
    </source>
</evidence>
<evidence type="ECO:0000256" key="2">
    <source>
        <dbReference type="ARBA" id="ARBA00022448"/>
    </source>
</evidence>
<keyword evidence="14" id="KW-0675">Receptor</keyword>
<dbReference type="GO" id="GO:0044718">
    <property type="term" value="P:siderophore transmembrane transport"/>
    <property type="evidence" value="ECO:0007669"/>
    <property type="project" value="TreeGrafter"/>
</dbReference>
<dbReference type="EMBL" id="CP017774">
    <property type="protein sequence ID" value="AOZ98822.1"/>
    <property type="molecule type" value="Genomic_DNA"/>
</dbReference>
<keyword evidence="6 8" id="KW-0472">Membrane</keyword>
<sequence>MKKYIIALFLGFSAMLQAQNAVSGTVTDVLNQPIIGASVYIPELHKGTTTDADGKFAFKNLPNGSFRIVFSYVGFKTVNQWIEKLTKNTVVNIRMENAVLEIDEVIVSTPFNKMQSQNVMKVEHESIESLQQKGTSTLIEGLATIPGVSQIATGTSIGKPVIRGLSGNRVLVYSQGVRIENQQFGAEHGLGLNDAGVESVEVIKGPASLLYGSDAMGGVLYFNPEKFADAHTFKANFNQKYFSNTLGSNASMGVKTSTDNWKFLARGTYNTHSDYKIGQGDRVTNSRYNETDFKTGIGYNNSKFSTVVRYNFNKLDLGIPEEGIAEQTYSKDPESPRQEVDNHLLSLNSVIYFGHSKLDVDLGYISNNRMEFEDGNEASLDMLLNTYNYNTKYHLPKMGQFEAVLGVQGMHQTNKNSGEEYLIPDATTNDFGVFGTVNYEWGKSVLQAGLRFDNRNLNSLAHEAGEEEHHEETEEEHEEHEHHGGDIDALSRSFNSINASLGYKTNLSETLVLRMNVASGFRAPNLAELTSNGVHHGTNRYEIGNANLKTEQNVQTDINLEYGNTHFEFFVNGFYNHINNYIYTSPTGEIMDDSDVFAYVQDNARLYGGEVGLHFHPHPLDWLHYETSFASVTGKKDKGDYLPLIPANNWNNTIRTEFKIKNWFEEGFASLNVNTTFNQDNVSGFETSSNGYTLVNLGFGGKIKWGKTALNVSLNGNNLFDKKYIAHLSRLKTDGIPNIGRNIVLGMNFNL</sequence>
<evidence type="ECO:0000256" key="8">
    <source>
        <dbReference type="PROSITE-ProRule" id="PRU01360"/>
    </source>
</evidence>
<dbReference type="InterPro" id="IPR000531">
    <property type="entry name" value="Beta-barrel_TonB"/>
</dbReference>
<evidence type="ECO:0000313" key="15">
    <source>
        <dbReference type="Proteomes" id="UP000178198"/>
    </source>
</evidence>
<keyword evidence="5 9" id="KW-0798">TonB box</keyword>
<dbReference type="InterPro" id="IPR039426">
    <property type="entry name" value="TonB-dep_rcpt-like"/>
</dbReference>
<organism evidence="14 15">
    <name type="scientific">Flavobacterium commune</name>
    <dbReference type="NCBI Taxonomy" id="1306519"/>
    <lineage>
        <taxon>Bacteria</taxon>
        <taxon>Pseudomonadati</taxon>
        <taxon>Bacteroidota</taxon>
        <taxon>Flavobacteriia</taxon>
        <taxon>Flavobacteriales</taxon>
        <taxon>Flavobacteriaceae</taxon>
        <taxon>Flavobacterium</taxon>
    </lineage>
</organism>
<dbReference type="AlphaFoldDB" id="A0A1D9P8G1"/>
<accession>A0A1D9P8G1</accession>
<comment type="similarity">
    <text evidence="8 9">Belongs to the TonB-dependent receptor family.</text>
</comment>
<keyword evidence="11" id="KW-0732">Signal</keyword>
<evidence type="ECO:0000256" key="11">
    <source>
        <dbReference type="SAM" id="SignalP"/>
    </source>
</evidence>
<keyword evidence="3 8" id="KW-1134">Transmembrane beta strand</keyword>
<keyword evidence="2 8" id="KW-0813">Transport</keyword>
<evidence type="ECO:0000256" key="6">
    <source>
        <dbReference type="ARBA" id="ARBA00023136"/>
    </source>
</evidence>
<dbReference type="Pfam" id="PF07715">
    <property type="entry name" value="Plug"/>
    <property type="match status" value="1"/>
</dbReference>
<dbReference type="InterPro" id="IPR036942">
    <property type="entry name" value="Beta-barrel_TonB_sf"/>
</dbReference>
<evidence type="ECO:0000256" key="9">
    <source>
        <dbReference type="RuleBase" id="RU003357"/>
    </source>
</evidence>
<protein>
    <submittedName>
        <fullName evidence="14">TonB-dependent receptor</fullName>
    </submittedName>
</protein>
<dbReference type="SUPFAM" id="SSF49464">
    <property type="entry name" value="Carboxypeptidase regulatory domain-like"/>
    <property type="match status" value="1"/>
</dbReference>
<dbReference type="PROSITE" id="PS52016">
    <property type="entry name" value="TONB_DEPENDENT_REC_3"/>
    <property type="match status" value="1"/>
</dbReference>
<keyword evidence="15" id="KW-1185">Reference proteome</keyword>
<dbReference type="Proteomes" id="UP000178198">
    <property type="component" value="Chromosome"/>
</dbReference>
<dbReference type="Gene3D" id="2.170.130.10">
    <property type="entry name" value="TonB-dependent receptor, plug domain"/>
    <property type="match status" value="1"/>
</dbReference>
<dbReference type="GO" id="GO:0009279">
    <property type="term" value="C:cell outer membrane"/>
    <property type="evidence" value="ECO:0007669"/>
    <property type="project" value="UniProtKB-SubCell"/>
</dbReference>
<dbReference type="STRING" id="1306519.BIW12_04890"/>
<evidence type="ECO:0000256" key="4">
    <source>
        <dbReference type="ARBA" id="ARBA00022692"/>
    </source>
</evidence>
<dbReference type="Pfam" id="PF13715">
    <property type="entry name" value="CarbopepD_reg_2"/>
    <property type="match status" value="1"/>
</dbReference>
<dbReference type="SUPFAM" id="SSF56935">
    <property type="entry name" value="Porins"/>
    <property type="match status" value="1"/>
</dbReference>
<dbReference type="InterPro" id="IPR037066">
    <property type="entry name" value="Plug_dom_sf"/>
</dbReference>
<keyword evidence="4 8" id="KW-0812">Transmembrane</keyword>
<dbReference type="RefSeq" id="WP_071184070.1">
    <property type="nucleotide sequence ID" value="NZ_CP017774.1"/>
</dbReference>
<dbReference type="GO" id="GO:0015344">
    <property type="term" value="F:siderophore uptake transmembrane transporter activity"/>
    <property type="evidence" value="ECO:0007669"/>
    <property type="project" value="TreeGrafter"/>
</dbReference>
<proteinExistence type="inferred from homology"/>
<dbReference type="KEGG" id="fcm:BIW12_04890"/>
<dbReference type="Gene3D" id="2.60.40.1120">
    <property type="entry name" value="Carboxypeptidase-like, regulatory domain"/>
    <property type="match status" value="1"/>
</dbReference>
<feature type="chain" id="PRO_5009444212" evidence="11">
    <location>
        <begin position="19"/>
        <end position="751"/>
    </location>
</feature>
<evidence type="ECO:0000313" key="14">
    <source>
        <dbReference type="EMBL" id="AOZ98822.1"/>
    </source>
</evidence>
<reference evidence="14 15" key="1">
    <citation type="submission" date="2016-10" db="EMBL/GenBank/DDBJ databases">
        <title>Complete Genome Sequence of Flavobacterium sp. PK15.</title>
        <authorList>
            <person name="Ekwe A."/>
            <person name="Kim S.B."/>
        </authorList>
    </citation>
    <scope>NUCLEOTIDE SEQUENCE [LARGE SCALE GENOMIC DNA]</scope>
    <source>
        <strain evidence="14 15">PK15</strain>
    </source>
</reference>
<dbReference type="PANTHER" id="PTHR30069:SF40">
    <property type="entry name" value="TONB-DEPENDENT RECEPTOR NMB0964-RELATED"/>
    <property type="match status" value="1"/>
</dbReference>
<evidence type="ECO:0000256" key="7">
    <source>
        <dbReference type="ARBA" id="ARBA00023237"/>
    </source>
</evidence>
<feature type="region of interest" description="Disordered" evidence="10">
    <location>
        <begin position="464"/>
        <end position="487"/>
    </location>
</feature>
<evidence type="ECO:0000256" key="10">
    <source>
        <dbReference type="SAM" id="MobiDB-lite"/>
    </source>
</evidence>